<keyword evidence="3" id="KW-1185">Reference proteome</keyword>
<feature type="region of interest" description="Disordered" evidence="1">
    <location>
        <begin position="76"/>
        <end position="129"/>
    </location>
</feature>
<evidence type="ECO:0000313" key="3">
    <source>
        <dbReference type="Proteomes" id="UP000614714"/>
    </source>
</evidence>
<dbReference type="RefSeq" id="WP_199390810.1">
    <property type="nucleotide sequence ID" value="NZ_JAEMHL010000015.1"/>
</dbReference>
<evidence type="ECO:0000313" key="2">
    <source>
        <dbReference type="EMBL" id="MBJ6752399.1"/>
    </source>
</evidence>
<dbReference type="Proteomes" id="UP000614714">
    <property type="component" value="Unassembled WGS sequence"/>
</dbReference>
<comment type="caution">
    <text evidence="2">The sequence shown here is derived from an EMBL/GenBank/DDBJ whole genome shotgun (WGS) entry which is preliminary data.</text>
</comment>
<proteinExistence type="predicted"/>
<organism evidence="2 3">
    <name type="scientific">Geomonas anaerohicana</name>
    <dbReference type="NCBI Taxonomy" id="2798583"/>
    <lineage>
        <taxon>Bacteria</taxon>
        <taxon>Pseudomonadati</taxon>
        <taxon>Thermodesulfobacteriota</taxon>
        <taxon>Desulfuromonadia</taxon>
        <taxon>Geobacterales</taxon>
        <taxon>Geobacteraceae</taxon>
        <taxon>Geomonas</taxon>
    </lineage>
</organism>
<sequence>MNKTISDRLAAKAVGKKPLASNRNQNRAIFLALRQEIIQALGDGWSIKSIWGILYEEGKVAFGYAAFWNYTKSLIRTPPGRPMEQPANERGSTGDASKTAKPATAAPEKETPEIKGFTFNPSANKEDLY</sequence>
<accession>A0ABS0YJV1</accession>
<protein>
    <recommendedName>
        <fullName evidence="4">TraK protein</fullName>
    </recommendedName>
</protein>
<gene>
    <name evidence="2" type="ORF">JFN91_19460</name>
</gene>
<dbReference type="InterPro" id="IPR035225">
    <property type="entry name" value="DUF5338"/>
</dbReference>
<dbReference type="EMBL" id="JAEMHL010000015">
    <property type="protein sequence ID" value="MBJ6752399.1"/>
    <property type="molecule type" value="Genomic_DNA"/>
</dbReference>
<evidence type="ECO:0008006" key="4">
    <source>
        <dbReference type="Google" id="ProtNLM"/>
    </source>
</evidence>
<evidence type="ECO:0000256" key="1">
    <source>
        <dbReference type="SAM" id="MobiDB-lite"/>
    </source>
</evidence>
<name>A0ABS0YJV1_9BACT</name>
<dbReference type="Pfam" id="PF17273">
    <property type="entry name" value="DUF5338"/>
    <property type="match status" value="1"/>
</dbReference>
<reference evidence="2 3" key="1">
    <citation type="submission" date="2020-12" db="EMBL/GenBank/DDBJ databases">
        <title>Geomonas sp. Red421, isolated from paddy soil.</title>
        <authorList>
            <person name="Xu Z."/>
            <person name="Zhang Z."/>
            <person name="Masuda Y."/>
            <person name="Itoh H."/>
            <person name="Senoo K."/>
        </authorList>
    </citation>
    <scope>NUCLEOTIDE SEQUENCE [LARGE SCALE GENOMIC DNA]</scope>
    <source>
        <strain evidence="2 3">Red421</strain>
    </source>
</reference>